<organism evidence="5 6">
    <name type="scientific">Lacrimispora saccharolytica (strain ATCC 35040 / DSM 2544 / NRCC 2533 / WM1)</name>
    <name type="common">Clostridium saccharolyticum</name>
    <dbReference type="NCBI Taxonomy" id="610130"/>
    <lineage>
        <taxon>Bacteria</taxon>
        <taxon>Bacillati</taxon>
        <taxon>Bacillota</taxon>
        <taxon>Clostridia</taxon>
        <taxon>Lachnospirales</taxon>
        <taxon>Lachnospiraceae</taxon>
        <taxon>Lacrimispora</taxon>
    </lineage>
</organism>
<accession>D9RAD0</accession>
<sequence>MTACFCPVFVERKVKTEGRRCAEEVKIMTFSAKYLNSVIHPLGIYFKKITGMKGWKIGMKYEFKGNRGNFYMENPDLTSYLYFPLANESGVMSCVSPDLGGDSKMDQNSFLMPPVSCENLHNDKSSRNVWCRIDGSTLWSLTGRSSWQQAQKFSENKEPMAVEAGFMHHKITRTSDQIGIKGEISSLVPATGESVELMKIQIENTSSQYKSFQIITAIPLYARSADNIRDHRHVTSLLHRIKTKSSGVIVTPTMTFDERGHKPNFRAYGVFGGSESQGPVGYFPVLEDFIGEGGSLENPKALQERQLKPEKENFKTGGYEALGGLCFQECRVGPKEKITYVVAMGYGNTEDELIQNCSQFLSERAFDRCWEQTAEYWNHKVNVRLKTGNPAFDLWMRWVSFQPMLRRIYGCSFLPHHDYGKGGRGWRDLWQDCLALLMMNPAGVRQMLIDNFGGVRMDGTNATIIGNRQGEFVADRNNITRVWMDHGVWPFLTTELYIHQTGDLKILLEKNSYFKDMQVCRGEDKDIQWKTEDGERLRDGRGRIYSGTVLEHLLVQNLTSFYDVGEYNHIRIRGADWNDALDMAAQRGESVAFTCMYGYNLKGLAVFLEELKAQGVAEFEMAEEVRLLLAEDPAVYDDIRRKQEILKDYCRTCSHHVSGKRAVVKAVDLQADLLSKASWIYHHIRQTEWIDSKEGYGWYNGYYDNSGNRVEGETKAGVRMMLTSQVFSLMSGVAEDPQVKDIVKAADALLYRKDIGGYRLNTDFHEVKMDLGRMFGFAYGHKENGAVFSHMATMFGNALYRRNASGEGYHALLSLFEHCSNSEKSRIYPGIPEYVDAGGRGMYHYLTGAASWYLVTVVTQMFGVRGHYGNLIFKPQLIKEQFDEHCQAWVSMEFAGKSLKVLYKNPRNLDPDAYRITSVTVNGIPCHCPGEEWIIKREELLKLPDQELHTIMVELN</sequence>
<keyword evidence="1" id="KW-0328">Glycosyltransferase</keyword>
<dbReference type="InterPro" id="IPR008928">
    <property type="entry name" value="6-hairpin_glycosidase_sf"/>
</dbReference>
<dbReference type="CDD" id="cd11749">
    <property type="entry name" value="GH94N_LBP_like"/>
    <property type="match status" value="1"/>
</dbReference>
<dbReference type="CAZy" id="GH94">
    <property type="family name" value="Glycoside Hydrolase Family 94"/>
</dbReference>
<dbReference type="GO" id="GO:0030246">
    <property type="term" value="F:carbohydrate binding"/>
    <property type="evidence" value="ECO:0007669"/>
    <property type="project" value="InterPro"/>
</dbReference>
<dbReference type="InterPro" id="IPR011013">
    <property type="entry name" value="Gal_mutarotase_sf_dom"/>
</dbReference>
<dbReference type="PANTHER" id="PTHR37469">
    <property type="entry name" value="CELLOBIONIC ACID PHOSPHORYLASE-RELATED"/>
    <property type="match status" value="1"/>
</dbReference>
<dbReference type="PANTHER" id="PTHR37469:SF2">
    <property type="entry name" value="CELLOBIONIC ACID PHOSPHORYLASE"/>
    <property type="match status" value="1"/>
</dbReference>
<dbReference type="InterPro" id="IPR052047">
    <property type="entry name" value="GH94_Enzymes"/>
</dbReference>
<dbReference type="InterPro" id="IPR033432">
    <property type="entry name" value="GH94_catalytic"/>
</dbReference>
<dbReference type="InterPro" id="IPR037018">
    <property type="entry name" value="GH65_N"/>
</dbReference>
<reference evidence="5" key="1">
    <citation type="submission" date="2010-07" db="EMBL/GenBank/DDBJ databases">
        <title>Complete sequence of Clostridium saccharolyticum WM1.</title>
        <authorList>
            <consortium name="US DOE Joint Genome Institute"/>
            <person name="Lucas S."/>
            <person name="Copeland A."/>
            <person name="Lapidus A."/>
            <person name="Cheng J.-F."/>
            <person name="Bruce D."/>
            <person name="Goodwin L."/>
            <person name="Pitluck S."/>
            <person name="Chertkov O."/>
            <person name="Detter J.C."/>
            <person name="Han C."/>
            <person name="Tapia R."/>
            <person name="Land M."/>
            <person name="Hauser L."/>
            <person name="Chang Y.-J."/>
            <person name="Jeffries C."/>
            <person name="Kyrpides N."/>
            <person name="Ivanova N."/>
            <person name="Mikhailova N."/>
            <person name="Mouttaki H."/>
            <person name="Lin L."/>
            <person name="Zhou J."/>
            <person name="Hemme C.L."/>
            <person name="Woyke T."/>
        </authorList>
    </citation>
    <scope>NUCLEOTIDE SEQUENCE [LARGE SCALE GENOMIC DNA]</scope>
    <source>
        <strain evidence="5">WM1</strain>
    </source>
</reference>
<feature type="domain" description="Glycosyl hydrolase 94 catalytic" evidence="4">
    <location>
        <begin position="676"/>
        <end position="863"/>
    </location>
</feature>
<dbReference type="Gene3D" id="2.70.98.40">
    <property type="entry name" value="Glycoside hydrolase, family 65, N-terminal domain"/>
    <property type="match status" value="1"/>
</dbReference>
<dbReference type="eggNOG" id="COG3459">
    <property type="taxonomic scope" value="Bacteria"/>
</dbReference>
<dbReference type="GO" id="GO:0005975">
    <property type="term" value="P:carbohydrate metabolic process"/>
    <property type="evidence" value="ECO:0007669"/>
    <property type="project" value="InterPro"/>
</dbReference>
<evidence type="ECO:0000256" key="1">
    <source>
        <dbReference type="ARBA" id="ARBA00022676"/>
    </source>
</evidence>
<evidence type="ECO:0000313" key="6">
    <source>
        <dbReference type="Proteomes" id="UP000001662"/>
    </source>
</evidence>
<keyword evidence="2" id="KW-0808">Transferase</keyword>
<dbReference type="KEGG" id="csh:Closa_1611"/>
<dbReference type="InterPro" id="IPR010383">
    <property type="entry name" value="Glyco_hydrolase_94_b-supersand"/>
</dbReference>
<dbReference type="Pfam" id="PF17167">
    <property type="entry name" value="Glyco_hydro_94"/>
    <property type="match status" value="1"/>
</dbReference>
<dbReference type="Proteomes" id="UP000001662">
    <property type="component" value="Chromosome"/>
</dbReference>
<keyword evidence="6" id="KW-1185">Reference proteome</keyword>
<protein>
    <submittedName>
        <fullName evidence="5">Cellobiose phosphorylase-like protein</fullName>
    </submittedName>
</protein>
<evidence type="ECO:0000259" key="4">
    <source>
        <dbReference type="Pfam" id="PF17167"/>
    </source>
</evidence>
<dbReference type="GO" id="GO:0016757">
    <property type="term" value="F:glycosyltransferase activity"/>
    <property type="evidence" value="ECO:0007669"/>
    <property type="project" value="UniProtKB-KW"/>
</dbReference>
<evidence type="ECO:0000256" key="2">
    <source>
        <dbReference type="ARBA" id="ARBA00022679"/>
    </source>
</evidence>
<proteinExistence type="predicted"/>
<dbReference type="InterPro" id="IPR012341">
    <property type="entry name" value="6hp_glycosidase-like_sf"/>
</dbReference>
<feature type="domain" description="Glycosyl hydrolase 94 supersandwich" evidence="3">
    <location>
        <begin position="134"/>
        <end position="358"/>
    </location>
</feature>
<name>D9RAD0_LACSW</name>
<dbReference type="SUPFAM" id="SSF48208">
    <property type="entry name" value="Six-hairpin glycosidases"/>
    <property type="match status" value="1"/>
</dbReference>
<gene>
    <name evidence="5" type="ordered locus">Closa_1611</name>
</gene>
<evidence type="ECO:0000313" key="5">
    <source>
        <dbReference type="EMBL" id="ADL04208.1"/>
    </source>
</evidence>
<dbReference type="Gene3D" id="1.50.10.10">
    <property type="match status" value="1"/>
</dbReference>
<evidence type="ECO:0000259" key="3">
    <source>
        <dbReference type="Pfam" id="PF06165"/>
    </source>
</evidence>
<dbReference type="SUPFAM" id="SSF74650">
    <property type="entry name" value="Galactose mutarotase-like"/>
    <property type="match status" value="1"/>
</dbReference>
<dbReference type="HOGENOM" id="CLU_308539_0_0_9"/>
<dbReference type="Pfam" id="PF06165">
    <property type="entry name" value="GH94_b-supersand"/>
    <property type="match status" value="1"/>
</dbReference>
<dbReference type="STRING" id="610130.Closa_1611"/>
<dbReference type="AlphaFoldDB" id="D9RAD0"/>
<dbReference type="PaxDb" id="610130-Closa_1611"/>
<dbReference type="EMBL" id="CP002109">
    <property type="protein sequence ID" value="ADL04208.1"/>
    <property type="molecule type" value="Genomic_DNA"/>
</dbReference>